<accession>A0A1V9Z5Y3</accession>
<sequence length="120" mass="13561">MDSDQKLCFVEMKVMVICSHNAKSCTMNDELLPLPKWLYGNKIPMFAPDFVVPLQSVKIGDFPAYFPTTVGSVYALTKHELANLSYFYNDDFGVTNPDASRRVLVNAFMKFVQGQCLHKA</sequence>
<gene>
    <name evidence="1" type="ORF">THRCLA_08492</name>
</gene>
<reference evidence="1 2" key="1">
    <citation type="journal article" date="2014" name="Genome Biol. Evol.">
        <title>The secreted proteins of Achlya hypogyna and Thraustotheca clavata identify the ancestral oomycete secretome and reveal gene acquisitions by horizontal gene transfer.</title>
        <authorList>
            <person name="Misner I."/>
            <person name="Blouin N."/>
            <person name="Leonard G."/>
            <person name="Richards T.A."/>
            <person name="Lane C.E."/>
        </authorList>
    </citation>
    <scope>NUCLEOTIDE SEQUENCE [LARGE SCALE GENOMIC DNA]</scope>
    <source>
        <strain evidence="1 2">ATCC 34112</strain>
    </source>
</reference>
<organism evidence="1 2">
    <name type="scientific">Thraustotheca clavata</name>
    <dbReference type="NCBI Taxonomy" id="74557"/>
    <lineage>
        <taxon>Eukaryota</taxon>
        <taxon>Sar</taxon>
        <taxon>Stramenopiles</taxon>
        <taxon>Oomycota</taxon>
        <taxon>Saprolegniomycetes</taxon>
        <taxon>Saprolegniales</taxon>
        <taxon>Achlyaceae</taxon>
        <taxon>Thraustotheca</taxon>
    </lineage>
</organism>
<dbReference type="EMBL" id="JNBS01002268">
    <property type="protein sequence ID" value="OQR93250.1"/>
    <property type="molecule type" value="Genomic_DNA"/>
</dbReference>
<evidence type="ECO:0000313" key="2">
    <source>
        <dbReference type="Proteomes" id="UP000243217"/>
    </source>
</evidence>
<comment type="caution">
    <text evidence="1">The sequence shown here is derived from an EMBL/GenBank/DDBJ whole genome shotgun (WGS) entry which is preliminary data.</text>
</comment>
<proteinExistence type="predicted"/>
<keyword evidence="2" id="KW-1185">Reference proteome</keyword>
<dbReference type="AlphaFoldDB" id="A0A1V9Z5Y3"/>
<protein>
    <submittedName>
        <fullName evidence="1">Uncharacterized protein</fullName>
    </submittedName>
</protein>
<dbReference type="Proteomes" id="UP000243217">
    <property type="component" value="Unassembled WGS sequence"/>
</dbReference>
<evidence type="ECO:0000313" key="1">
    <source>
        <dbReference type="EMBL" id="OQR93250.1"/>
    </source>
</evidence>
<name>A0A1V9Z5Y3_9STRA</name>